<protein>
    <submittedName>
        <fullName evidence="2">Uncharacterized protein</fullName>
    </submittedName>
</protein>
<name>A0ABT9IPL8_9MICC</name>
<feature type="transmembrane region" description="Helical" evidence="1">
    <location>
        <begin position="118"/>
        <end position="137"/>
    </location>
</feature>
<dbReference type="Proteomes" id="UP001232725">
    <property type="component" value="Unassembled WGS sequence"/>
</dbReference>
<feature type="transmembrane region" description="Helical" evidence="1">
    <location>
        <begin position="87"/>
        <end position="111"/>
    </location>
</feature>
<keyword evidence="1" id="KW-0812">Transmembrane</keyword>
<proteinExistence type="predicted"/>
<keyword evidence="1" id="KW-0472">Membrane</keyword>
<dbReference type="EMBL" id="JAVALS010000006">
    <property type="protein sequence ID" value="MDP5227536.1"/>
    <property type="molecule type" value="Genomic_DNA"/>
</dbReference>
<reference evidence="2 3" key="1">
    <citation type="submission" date="2023-08" db="EMBL/GenBank/DDBJ databases">
        <title>Arthrobacter horti sp. nov., isolated from forest soil.</title>
        <authorList>
            <person name="Park M."/>
        </authorList>
    </citation>
    <scope>NUCLEOTIDE SEQUENCE [LARGE SCALE GENOMIC DNA]</scope>
    <source>
        <strain evidence="2 3">YJM1</strain>
    </source>
</reference>
<evidence type="ECO:0000256" key="1">
    <source>
        <dbReference type="SAM" id="Phobius"/>
    </source>
</evidence>
<dbReference type="RefSeq" id="WP_305996588.1">
    <property type="nucleotide sequence ID" value="NZ_JAVALS010000006.1"/>
</dbReference>
<organism evidence="2 3">
    <name type="scientific">Arthrobacter horti</name>
    <dbReference type="NCBI Taxonomy" id="3068273"/>
    <lineage>
        <taxon>Bacteria</taxon>
        <taxon>Bacillati</taxon>
        <taxon>Actinomycetota</taxon>
        <taxon>Actinomycetes</taxon>
        <taxon>Micrococcales</taxon>
        <taxon>Micrococcaceae</taxon>
        <taxon>Arthrobacter</taxon>
    </lineage>
</organism>
<keyword evidence="3" id="KW-1185">Reference proteome</keyword>
<evidence type="ECO:0000313" key="3">
    <source>
        <dbReference type="Proteomes" id="UP001232725"/>
    </source>
</evidence>
<evidence type="ECO:0000313" key="2">
    <source>
        <dbReference type="EMBL" id="MDP5227536.1"/>
    </source>
</evidence>
<keyword evidence="1" id="KW-1133">Transmembrane helix</keyword>
<accession>A0ABT9IPL8</accession>
<sequence length="169" mass="17621">MSSQYPGASSAASGNEPPAGLGYAAPARNTFGFDLSNLKKRLLDVTGVPQQLTYSYWLWAGGAVLGIIFSILNIFIATAALGAYTGIMAGAAIGSLIWGIIWGAAVIFVAIRLKEGSRWARIVLTVLGALAVIAFFVELATLNLTAVSSAATVAGAVLMWMPQSQKHFA</sequence>
<comment type="caution">
    <text evidence="2">The sequence shown here is derived from an EMBL/GenBank/DDBJ whole genome shotgun (WGS) entry which is preliminary data.</text>
</comment>
<gene>
    <name evidence="2" type="ORF">Q9R02_10260</name>
</gene>
<feature type="transmembrane region" description="Helical" evidence="1">
    <location>
        <begin position="56"/>
        <end position="81"/>
    </location>
</feature>